<reference evidence="4 5" key="1">
    <citation type="submission" date="2019-04" db="EMBL/GenBank/DDBJ databases">
        <authorList>
            <person name="Feng G."/>
            <person name="Zhang J."/>
            <person name="Zhu H."/>
        </authorList>
    </citation>
    <scope>NUCLEOTIDE SEQUENCE [LARGE SCALE GENOMIC DNA]</scope>
    <source>
        <strain evidence="4 5">92R-1</strain>
    </source>
</reference>
<dbReference type="Pfam" id="PF13517">
    <property type="entry name" value="FG-GAP_3"/>
    <property type="match status" value="2"/>
</dbReference>
<dbReference type="Pfam" id="PF18962">
    <property type="entry name" value="Por_Secre_tail"/>
    <property type="match status" value="1"/>
</dbReference>
<feature type="signal peptide" evidence="2">
    <location>
        <begin position="1"/>
        <end position="23"/>
    </location>
</feature>
<dbReference type="Proteomes" id="UP000298337">
    <property type="component" value="Unassembled WGS sequence"/>
</dbReference>
<dbReference type="Gene3D" id="2.130.10.130">
    <property type="entry name" value="Integrin alpha, N-terminal"/>
    <property type="match status" value="2"/>
</dbReference>
<feature type="domain" description="Secretion system C-terminal sorting" evidence="3">
    <location>
        <begin position="700"/>
        <end position="769"/>
    </location>
</feature>
<accession>A0A4Z0PAX4</accession>
<keyword evidence="1 2" id="KW-0732">Signal</keyword>
<dbReference type="EMBL" id="SRLA01000001">
    <property type="protein sequence ID" value="TGE09796.1"/>
    <property type="molecule type" value="Genomic_DNA"/>
</dbReference>
<comment type="caution">
    <text evidence="4">The sequence shown here is derived from an EMBL/GenBank/DDBJ whole genome shotgun (WGS) entry which is preliminary data.</text>
</comment>
<dbReference type="InterPro" id="IPR026444">
    <property type="entry name" value="Secre_tail"/>
</dbReference>
<dbReference type="SUPFAM" id="SSF69318">
    <property type="entry name" value="Integrin alpha N-terminal domain"/>
    <property type="match status" value="1"/>
</dbReference>
<protein>
    <submittedName>
        <fullName evidence="4">T9SS type A sorting domain-containing protein</fullName>
    </submittedName>
</protein>
<dbReference type="PANTHER" id="PTHR44103">
    <property type="entry name" value="PROPROTEIN CONVERTASE P"/>
    <property type="match status" value="1"/>
</dbReference>
<dbReference type="InterPro" id="IPR028994">
    <property type="entry name" value="Integrin_alpha_N"/>
</dbReference>
<name>A0A4Z0PAX4_9BACT</name>
<evidence type="ECO:0000313" key="4">
    <source>
        <dbReference type="EMBL" id="TGE09796.1"/>
    </source>
</evidence>
<proteinExistence type="predicted"/>
<feature type="chain" id="PRO_5021276609" evidence="2">
    <location>
        <begin position="24"/>
        <end position="770"/>
    </location>
</feature>
<dbReference type="AlphaFoldDB" id="A0A4Z0PAX4"/>
<dbReference type="PANTHER" id="PTHR44103:SF1">
    <property type="entry name" value="PROPROTEIN CONVERTASE P"/>
    <property type="match status" value="1"/>
</dbReference>
<evidence type="ECO:0000259" key="3">
    <source>
        <dbReference type="Pfam" id="PF18962"/>
    </source>
</evidence>
<dbReference type="RefSeq" id="WP_135430856.1">
    <property type="nucleotide sequence ID" value="NZ_SRLA01000001.1"/>
</dbReference>
<keyword evidence="5" id="KW-1185">Reference proteome</keyword>
<dbReference type="NCBIfam" id="TIGR04183">
    <property type="entry name" value="Por_Secre_tail"/>
    <property type="match status" value="1"/>
</dbReference>
<evidence type="ECO:0000313" key="5">
    <source>
        <dbReference type="Proteomes" id="UP000298337"/>
    </source>
</evidence>
<dbReference type="InterPro" id="IPR013517">
    <property type="entry name" value="FG-GAP"/>
</dbReference>
<evidence type="ECO:0000256" key="2">
    <source>
        <dbReference type="SAM" id="SignalP"/>
    </source>
</evidence>
<sequence length="770" mass="82210">MRLPIFILLTGALLAGSIRPVAAQTTQPFGFEVKAVAKVLHGTDTLRNAWAGGLNSPQFSNIDLNGDQQPDLYLFDRATTRSLTFLNVADGTGRAWQYAPEYEALFPSGLQGWVLLRDYDCDGRPDLFTYGNGGDIRVYRNMAGPNGRPDFQLITNQLTYFDPSPTGGNVNITTGGYNLPAIQDVNGDGRLDILTYDFASTAPSINYYRNATTTGCGGLAMVEATNYWGGITACLSGCTGFAFEPDQCRAAARPNHTGGYNLEVVDLDGDGDLDVLTARDNCAELISLRNDGTSQLARMTAAGINLNFPTGTAPVRVPNFPSAYPVDVTFDGRPDLVVAPNLYDNVDTVDTRASVHLYRNTSAAGAPVYAFQQNNFLQEGMLDVSEAAAPTFGDLTGDGLVDMLIGGTSRNTPKQFYRATLSFYRNVGTAAKPVFQLVTSDYLGLSSRHLVAIKPALVDLNRDGRLDLAYTSTERTVSSTGTITDAVAPLAVMLNTASAGQAATFAAPTLLSTVSSVINDAPCFTDVDGDGNVDLLLGTNLNSSDIPGFSLRYYRNSGTGSLGQAFTLVDSDYGKIRSSNGSRPANLHAVVADLDGDTFPDLLTTDGSGEVRLYSNFRAQTGAFLPQTDLFFNPLLGQFQASRLGTVSRARYAPAVADANQDGRPELYIGTEAGGILSYGVRSRVLATSPAAAAALPLQLYPNPATTTVTMEAARPVRYTLLDITGRVLRRQTQVLRTHTLSLTGLAPGVYLIRCETADGAQATKRLVVQ</sequence>
<evidence type="ECO:0000256" key="1">
    <source>
        <dbReference type="ARBA" id="ARBA00022729"/>
    </source>
</evidence>
<dbReference type="OrthoDB" id="9816120at2"/>
<organism evidence="4 5">
    <name type="scientific">Hymenobacter fodinae</name>
    <dbReference type="NCBI Taxonomy" id="2510796"/>
    <lineage>
        <taxon>Bacteria</taxon>
        <taxon>Pseudomonadati</taxon>
        <taxon>Bacteroidota</taxon>
        <taxon>Cytophagia</taxon>
        <taxon>Cytophagales</taxon>
        <taxon>Hymenobacteraceae</taxon>
        <taxon>Hymenobacter</taxon>
    </lineage>
</organism>
<gene>
    <name evidence="4" type="ORF">EU556_02910</name>
</gene>